<organism evidence="1 2">
    <name type="scientific">Vespula squamosa</name>
    <name type="common">Southern yellow jacket</name>
    <name type="synonym">Wasp</name>
    <dbReference type="NCBI Taxonomy" id="30214"/>
    <lineage>
        <taxon>Eukaryota</taxon>
        <taxon>Metazoa</taxon>
        <taxon>Ecdysozoa</taxon>
        <taxon>Arthropoda</taxon>
        <taxon>Hexapoda</taxon>
        <taxon>Insecta</taxon>
        <taxon>Pterygota</taxon>
        <taxon>Neoptera</taxon>
        <taxon>Endopterygota</taxon>
        <taxon>Hymenoptera</taxon>
        <taxon>Apocrita</taxon>
        <taxon>Aculeata</taxon>
        <taxon>Vespoidea</taxon>
        <taxon>Vespidae</taxon>
        <taxon>Vespinae</taxon>
        <taxon>Vespula</taxon>
    </lineage>
</organism>
<dbReference type="Proteomes" id="UP001607302">
    <property type="component" value="Unassembled WGS sequence"/>
</dbReference>
<gene>
    <name evidence="1" type="ORF">V1478_014790</name>
</gene>
<dbReference type="AlphaFoldDB" id="A0ABD2A3N7"/>
<name>A0ABD2A3N7_VESSQ</name>
<comment type="caution">
    <text evidence="1">The sequence shown here is derived from an EMBL/GenBank/DDBJ whole genome shotgun (WGS) entry which is preliminary data.</text>
</comment>
<dbReference type="EMBL" id="JAUDFV010000155">
    <property type="protein sequence ID" value="KAL2715092.1"/>
    <property type="molecule type" value="Genomic_DNA"/>
</dbReference>
<proteinExistence type="predicted"/>
<accession>A0ABD2A3N7</accession>
<evidence type="ECO:0000313" key="2">
    <source>
        <dbReference type="Proteomes" id="UP001607302"/>
    </source>
</evidence>
<protein>
    <submittedName>
        <fullName evidence="1">Uncharacterized protein</fullName>
    </submittedName>
</protein>
<reference evidence="1 2" key="1">
    <citation type="journal article" date="2024" name="Ann. Entomol. Soc. Am.">
        <title>Genomic analyses of the southern and eastern yellowjacket wasps (Hymenoptera: Vespidae) reveal evolutionary signatures of social life.</title>
        <authorList>
            <person name="Catto M.A."/>
            <person name="Caine P.B."/>
            <person name="Orr S.E."/>
            <person name="Hunt B.G."/>
            <person name="Goodisman M.A.D."/>
        </authorList>
    </citation>
    <scope>NUCLEOTIDE SEQUENCE [LARGE SCALE GENOMIC DNA]</scope>
    <source>
        <strain evidence="1">233</strain>
        <tissue evidence="1">Head and thorax</tissue>
    </source>
</reference>
<sequence>MIEMWLGPILYLRLTRAQINQLASKSKDDYINIRSCDLFWKMFPVSLSTKEKIVHKCGNEIFLVYSFKCLRVATYW</sequence>
<evidence type="ECO:0000313" key="1">
    <source>
        <dbReference type="EMBL" id="KAL2715092.1"/>
    </source>
</evidence>
<keyword evidence="2" id="KW-1185">Reference proteome</keyword>